<dbReference type="RefSeq" id="WP_180572283.1">
    <property type="nucleotide sequence ID" value="NZ_JACCKB010000531.1"/>
</dbReference>
<comment type="caution">
    <text evidence="3">The sequence shown here is derived from an EMBL/GenBank/DDBJ whole genome shotgun (WGS) entry which is preliminary data.</text>
</comment>
<evidence type="ECO:0000313" key="1">
    <source>
        <dbReference type="EMBL" id="NYZ70466.1"/>
    </source>
</evidence>
<protein>
    <submittedName>
        <fullName evidence="3">Uncharacterized protein</fullName>
    </submittedName>
</protein>
<evidence type="ECO:0000313" key="4">
    <source>
        <dbReference type="Proteomes" id="UP000569732"/>
    </source>
</evidence>
<dbReference type="AlphaFoldDB" id="A0A853I9A4"/>
<evidence type="ECO:0000313" key="2">
    <source>
        <dbReference type="EMBL" id="NYZ70468.1"/>
    </source>
</evidence>
<name>A0A853I9A4_9GAMM</name>
<proteinExistence type="predicted"/>
<gene>
    <name evidence="1" type="ORF">H0A36_31120</name>
    <name evidence="2" type="ORF">H0A36_31130</name>
    <name evidence="3" type="ORF">H0A36_31140</name>
</gene>
<dbReference type="Proteomes" id="UP000569732">
    <property type="component" value="Unassembled WGS sequence"/>
</dbReference>
<keyword evidence="4" id="KW-1185">Reference proteome</keyword>
<dbReference type="EMBL" id="JACCKB010000535">
    <property type="protein sequence ID" value="NYZ70470.1"/>
    <property type="molecule type" value="Genomic_DNA"/>
</dbReference>
<reference evidence="3 4" key="1">
    <citation type="submission" date="2020-07" db="EMBL/GenBank/DDBJ databases">
        <title>Endozoicomonas sp. nov., isolated from sediment.</title>
        <authorList>
            <person name="Gu T."/>
        </authorList>
    </citation>
    <scope>NUCLEOTIDE SEQUENCE [LARGE SCALE GENOMIC DNA]</scope>
    <source>
        <strain evidence="3 4">SM1973</strain>
    </source>
</reference>
<feature type="non-terminal residue" evidence="3">
    <location>
        <position position="1"/>
    </location>
</feature>
<dbReference type="EMBL" id="JACCKB010000531">
    <property type="protein sequence ID" value="NYZ70466.1"/>
    <property type="molecule type" value="Genomic_DNA"/>
</dbReference>
<accession>A0A853I9A4</accession>
<sequence>ANQQGILDRELYLLKMHGKYGVRWVEATGDGSYQIEGETNNLLFLPNCVLTREEFVVAIEVVGQVELVFGPPAG</sequence>
<dbReference type="EMBL" id="JACCKB010000533">
    <property type="protein sequence ID" value="NYZ70468.1"/>
    <property type="molecule type" value="Genomic_DNA"/>
</dbReference>
<evidence type="ECO:0000313" key="3">
    <source>
        <dbReference type="EMBL" id="NYZ70470.1"/>
    </source>
</evidence>
<organism evidence="3 4">
    <name type="scientific">Spartinivicinus marinus</name>
    <dbReference type="NCBI Taxonomy" id="2994442"/>
    <lineage>
        <taxon>Bacteria</taxon>
        <taxon>Pseudomonadati</taxon>
        <taxon>Pseudomonadota</taxon>
        <taxon>Gammaproteobacteria</taxon>
        <taxon>Oceanospirillales</taxon>
        <taxon>Zooshikellaceae</taxon>
        <taxon>Spartinivicinus</taxon>
    </lineage>
</organism>